<accession>A0A8J2YBN1</accession>
<comment type="similarity">
    <text evidence="1">Belongs to the SIMIBI class G3E GTPase family. ArgK/MeaB subfamily.</text>
</comment>
<keyword evidence="2" id="KW-0547">Nucleotide-binding</keyword>
<dbReference type="Pfam" id="PF03308">
    <property type="entry name" value="MeaB"/>
    <property type="match status" value="1"/>
</dbReference>
<keyword evidence="5" id="KW-0143">Chaperone</keyword>
<evidence type="ECO:0000256" key="2">
    <source>
        <dbReference type="ARBA" id="ARBA00022741"/>
    </source>
</evidence>
<dbReference type="RefSeq" id="WP_188646175.1">
    <property type="nucleotide sequence ID" value="NZ_BMHQ01000001.1"/>
</dbReference>
<dbReference type="GO" id="GO:0005525">
    <property type="term" value="F:GTP binding"/>
    <property type="evidence" value="ECO:0007669"/>
    <property type="project" value="UniProtKB-KW"/>
</dbReference>
<dbReference type="CDD" id="cd03114">
    <property type="entry name" value="MMAA-like"/>
    <property type="match status" value="1"/>
</dbReference>
<dbReference type="PANTHER" id="PTHR43087">
    <property type="entry name" value="LYSINE/ARGININE/ORNITHINE TRANSPORT SYSTEM KINASE"/>
    <property type="match status" value="1"/>
</dbReference>
<comment type="caution">
    <text evidence="6">The sequence shown here is derived from an EMBL/GenBank/DDBJ whole genome shotgun (WGS) entry which is preliminary data.</text>
</comment>
<dbReference type="EMBL" id="BMHQ01000001">
    <property type="protein sequence ID" value="GGE05563.1"/>
    <property type="molecule type" value="Genomic_DNA"/>
</dbReference>
<evidence type="ECO:0000256" key="4">
    <source>
        <dbReference type="ARBA" id="ARBA00023134"/>
    </source>
</evidence>
<dbReference type="Gene3D" id="3.40.50.300">
    <property type="entry name" value="P-loop containing nucleotide triphosphate hydrolases"/>
    <property type="match status" value="1"/>
</dbReference>
<reference evidence="6" key="1">
    <citation type="journal article" date="2014" name="Int. J. Syst. Evol. Microbiol.">
        <title>Complete genome sequence of Corynebacterium casei LMG S-19264T (=DSM 44701T), isolated from a smear-ripened cheese.</title>
        <authorList>
            <consortium name="US DOE Joint Genome Institute (JGI-PGF)"/>
            <person name="Walter F."/>
            <person name="Albersmeier A."/>
            <person name="Kalinowski J."/>
            <person name="Ruckert C."/>
        </authorList>
    </citation>
    <scope>NUCLEOTIDE SEQUENCE</scope>
    <source>
        <strain evidence="6">CGMCC 1.15179</strain>
    </source>
</reference>
<dbReference type="PANTHER" id="PTHR43087:SF1">
    <property type="entry name" value="LAO_AO TRANSPORT SYSTEM ATPASE"/>
    <property type="match status" value="1"/>
</dbReference>
<evidence type="ECO:0000313" key="6">
    <source>
        <dbReference type="EMBL" id="GGE05563.1"/>
    </source>
</evidence>
<reference evidence="6" key="2">
    <citation type="submission" date="2020-09" db="EMBL/GenBank/DDBJ databases">
        <authorList>
            <person name="Sun Q."/>
            <person name="Zhou Y."/>
        </authorList>
    </citation>
    <scope>NUCLEOTIDE SEQUENCE</scope>
    <source>
        <strain evidence="6">CGMCC 1.15179</strain>
    </source>
</reference>
<dbReference type="InterPro" id="IPR005129">
    <property type="entry name" value="GTPase_ArgK"/>
</dbReference>
<dbReference type="AlphaFoldDB" id="A0A8J2YBN1"/>
<dbReference type="Proteomes" id="UP000625210">
    <property type="component" value="Unassembled WGS sequence"/>
</dbReference>
<evidence type="ECO:0000256" key="1">
    <source>
        <dbReference type="ARBA" id="ARBA00009625"/>
    </source>
</evidence>
<organism evidence="6 7">
    <name type="scientific">Marinithermofilum abyssi</name>
    <dbReference type="NCBI Taxonomy" id="1571185"/>
    <lineage>
        <taxon>Bacteria</taxon>
        <taxon>Bacillati</taxon>
        <taxon>Bacillota</taxon>
        <taxon>Bacilli</taxon>
        <taxon>Bacillales</taxon>
        <taxon>Thermoactinomycetaceae</taxon>
        <taxon>Marinithermofilum</taxon>
    </lineage>
</organism>
<gene>
    <name evidence="6" type="ORF">GCM10011571_03280</name>
</gene>
<sequence length="321" mass="35290">MESWVEAIRRGERRRIARAISLIESAREEDRSDKEALLEALYPHTGNAWLVGITGSPGAGKSSLVDQLVQHVRQAGWTVGILAVDPTSPFTGGALLGDRVRMTRHALDDGVFIRSMGSRGSLGGLARAAKEAARVLDAAGFDLVLVETVGVGQSEIDVMHTVDTVALVLTPGSGDAVQVFKAGIMEIADVFVVNKADLQGAQKLLREVEDLLHVIEGQSSWLPPVLTTVSKNGQGIGCLWQELCRHRDFLKQSGEWEAQRQYRLLQEVREMLESRLRMRLLERMAAPDLQTDLEQVRERKMAPHQAVNKWLDTVFKGGGSV</sequence>
<proteinExistence type="inferred from homology"/>
<dbReference type="SUPFAM" id="SSF52540">
    <property type="entry name" value="P-loop containing nucleoside triphosphate hydrolases"/>
    <property type="match status" value="1"/>
</dbReference>
<keyword evidence="3" id="KW-0378">Hydrolase</keyword>
<dbReference type="NCBIfam" id="TIGR00750">
    <property type="entry name" value="lao"/>
    <property type="match status" value="1"/>
</dbReference>
<evidence type="ECO:0000256" key="5">
    <source>
        <dbReference type="ARBA" id="ARBA00023186"/>
    </source>
</evidence>
<name>A0A8J2YBN1_9BACL</name>
<dbReference type="InterPro" id="IPR027417">
    <property type="entry name" value="P-loop_NTPase"/>
</dbReference>
<keyword evidence="7" id="KW-1185">Reference proteome</keyword>
<dbReference type="GO" id="GO:0003924">
    <property type="term" value="F:GTPase activity"/>
    <property type="evidence" value="ECO:0007669"/>
    <property type="project" value="InterPro"/>
</dbReference>
<dbReference type="Gene3D" id="1.20.5.170">
    <property type="match status" value="1"/>
</dbReference>
<evidence type="ECO:0000313" key="7">
    <source>
        <dbReference type="Proteomes" id="UP000625210"/>
    </source>
</evidence>
<keyword evidence="4" id="KW-0342">GTP-binding</keyword>
<evidence type="ECO:0000256" key="3">
    <source>
        <dbReference type="ARBA" id="ARBA00022801"/>
    </source>
</evidence>
<protein>
    <submittedName>
        <fullName evidence="6">Methylmalonyl Co-A mutase-associated GTPase MeaB</fullName>
    </submittedName>
</protein>
<dbReference type="InterPro" id="IPR052040">
    <property type="entry name" value="GTPase/Isobutyryl-CoA_mutase"/>
</dbReference>